<dbReference type="PROSITE" id="PS51257">
    <property type="entry name" value="PROKAR_LIPOPROTEIN"/>
    <property type="match status" value="1"/>
</dbReference>
<dbReference type="EMBL" id="FRAH01000042">
    <property type="protein sequence ID" value="SHK73967.1"/>
    <property type="molecule type" value="Genomic_DNA"/>
</dbReference>
<evidence type="ECO:0000313" key="3">
    <source>
        <dbReference type="EMBL" id="SHK73967.1"/>
    </source>
</evidence>
<protein>
    <recommendedName>
        <fullName evidence="5">WD40-like Beta Propeller Repeat</fullName>
    </recommendedName>
</protein>
<accession>A0A1M6UXH0</accession>
<evidence type="ECO:0000256" key="2">
    <source>
        <dbReference type="SAM" id="SignalP"/>
    </source>
</evidence>
<evidence type="ECO:0000256" key="1">
    <source>
        <dbReference type="SAM" id="MobiDB-lite"/>
    </source>
</evidence>
<feature type="compositionally biased region" description="Polar residues" evidence="1">
    <location>
        <begin position="26"/>
        <end position="50"/>
    </location>
</feature>
<feature type="region of interest" description="Disordered" evidence="1">
    <location>
        <begin position="23"/>
        <end position="51"/>
    </location>
</feature>
<evidence type="ECO:0008006" key="5">
    <source>
        <dbReference type="Google" id="ProtNLM"/>
    </source>
</evidence>
<dbReference type="Gene3D" id="2.130.10.10">
    <property type="entry name" value="YVTN repeat-like/Quinoprotein amine dehydrogenase"/>
    <property type="match status" value="1"/>
</dbReference>
<reference evidence="3 4" key="1">
    <citation type="submission" date="2016-11" db="EMBL/GenBank/DDBJ databases">
        <authorList>
            <person name="Jaros S."/>
            <person name="Januszkiewicz K."/>
            <person name="Wedrychowicz H."/>
        </authorList>
    </citation>
    <scope>NUCLEOTIDE SEQUENCE [LARGE SCALE GENOMIC DNA]</scope>
    <source>
        <strain evidence="3 4">DSM 14214</strain>
    </source>
</reference>
<gene>
    <name evidence="3" type="ORF">SAMN02745138_02270</name>
</gene>
<dbReference type="Proteomes" id="UP000183975">
    <property type="component" value="Unassembled WGS sequence"/>
</dbReference>
<keyword evidence="2" id="KW-0732">Signal</keyword>
<organism evidence="3 4">
    <name type="scientific">Anaerotignum lactatifermentans DSM 14214</name>
    <dbReference type="NCBI Taxonomy" id="1121323"/>
    <lineage>
        <taxon>Bacteria</taxon>
        <taxon>Bacillati</taxon>
        <taxon>Bacillota</taxon>
        <taxon>Clostridia</taxon>
        <taxon>Lachnospirales</taxon>
        <taxon>Anaerotignaceae</taxon>
        <taxon>Anaerotignum</taxon>
    </lineage>
</organism>
<dbReference type="InterPro" id="IPR015943">
    <property type="entry name" value="WD40/YVTN_repeat-like_dom_sf"/>
</dbReference>
<dbReference type="RefSeq" id="WP_072851872.1">
    <property type="nucleotide sequence ID" value="NZ_FRAH01000042.1"/>
</dbReference>
<feature type="signal peptide" evidence="2">
    <location>
        <begin position="1"/>
        <end position="21"/>
    </location>
</feature>
<name>A0A1M6UXH0_9FIRM</name>
<dbReference type="SUPFAM" id="SSF82171">
    <property type="entry name" value="DPP6 N-terminal domain-like"/>
    <property type="match status" value="1"/>
</dbReference>
<keyword evidence="4" id="KW-1185">Reference proteome</keyword>
<dbReference type="AlphaFoldDB" id="A0A1M6UXH0"/>
<evidence type="ECO:0000313" key="4">
    <source>
        <dbReference type="Proteomes" id="UP000183975"/>
    </source>
</evidence>
<feature type="chain" id="PRO_5038404800" description="WD40-like Beta Propeller Repeat" evidence="2">
    <location>
        <begin position="22"/>
        <end position="379"/>
    </location>
</feature>
<sequence length="379" mass="39341">MKRISILLALTLSLSLLSACGGNEPAASTGNPSSESSADSQQVPDGSAEQTAGIGADFLSPEYDYTTNELKLTDLSTGEVTATYAFDAAQTPLLTDKTSQGAIVMLSSQTAADVQDTGGVTVISGDSSAETLYYWLFDQSLNLVNTYELTDETLVNGLWGSVFAAAPDGKTLVYAEGPSLYQYTFETQELTEITPAMSETVYFEAVGYSGSGDYLAFFGSLDGQENTTAYGSIDLSSNTAAVFTADGFSGSMLSVNGEYAAVSDTILPASMGGAKQTGSVLFLDLAQQQGKAISVESGDESGIAAVSADGQYIVTCAGGDSPSGTLRAYQVSDGTKVADETYTMDANCKPYEIWVIGHSAYAALGTDDGYALSQAVDLP</sequence>
<proteinExistence type="predicted"/>
<dbReference type="OrthoDB" id="1837011at2"/>